<dbReference type="AlphaFoldDB" id="A0A9X3I8C4"/>
<protein>
    <submittedName>
        <fullName evidence="1">DUF2961 domain-containing protein</fullName>
    </submittedName>
</protein>
<sequence>MASTIASAQKSSVNVTSELESMTTISNLPKYTDAVVKQFSSYDTTGNNDDGFSGKYSFVRKNPDSSLVIFEDKGAGVINRIWTPTPTNDTLDFYFDGSKKPSYSIKFSDLFSGKIYPFNLPLCGNQVGGYFCYFPIPYKNGCKVVFRGKKLEFYQIQYRNFGKNARVKTFNPNLSASEKAAFEKLSSSWKAIKENILSSPGIETIAVDKILSPGQSLSLVSLSKPGRFLGFEIENAKQFEGLEKLIDIKITWDNENQPAVYLPLSDFFGYAFGKISMQSLLSGTANNTNYNYFPMPFEKNAKVELIYRKGISNGHAEPLTIKARCYFSPLPHDPKTEGKFYTFWNSDKNAALGKPHVFLQGAGRGHYVGTILQAQGLNPGMTLFFEGDDYTAIDGKMTMHGTGSEDYFNGGWYALLDRWDRKMSLPLHGSLDYSLPFSRTGGYRLFLADKMPFQKSILHTIEHGPEQNNKPADYTSVAFYYADRAISTSQLPDAKNTMVFVPDTMMIYPQLMNLSFNGQATIDGNNFIGRNGAQIRVDLQEIPNGKYKLYTDLETAADGAEITFWQRQTKISEPISFYSTQKEVKKKMFLCDLDINEFRNTVTLHFKNDKAKNRVNIGRLILVKSKP</sequence>
<reference evidence="1" key="1">
    <citation type="submission" date="2022-11" db="EMBL/GenBank/DDBJ databases">
        <authorList>
            <person name="Graham C."/>
            <person name="Newman J.D."/>
        </authorList>
    </citation>
    <scope>NUCLEOTIDE SEQUENCE</scope>
    <source>
        <strain evidence="1">DSM 19486</strain>
    </source>
</reference>
<organism evidence="1 2">
    <name type="scientific">Pedobacter agri</name>
    <dbReference type="NCBI Taxonomy" id="454586"/>
    <lineage>
        <taxon>Bacteria</taxon>
        <taxon>Pseudomonadati</taxon>
        <taxon>Bacteroidota</taxon>
        <taxon>Sphingobacteriia</taxon>
        <taxon>Sphingobacteriales</taxon>
        <taxon>Sphingobacteriaceae</taxon>
        <taxon>Pedobacter</taxon>
    </lineage>
</organism>
<dbReference type="InterPro" id="IPR021345">
    <property type="entry name" value="DUF2961"/>
</dbReference>
<dbReference type="RefSeq" id="WP_010599699.1">
    <property type="nucleotide sequence ID" value="NZ_JAPJUH010000002.1"/>
</dbReference>
<keyword evidence="2" id="KW-1185">Reference proteome</keyword>
<evidence type="ECO:0000313" key="2">
    <source>
        <dbReference type="Proteomes" id="UP001142592"/>
    </source>
</evidence>
<dbReference type="EMBL" id="JAPJUH010000002">
    <property type="protein sequence ID" value="MCX3264115.1"/>
    <property type="molecule type" value="Genomic_DNA"/>
</dbReference>
<accession>A0A9X3I8C4</accession>
<dbReference type="Pfam" id="PF11175">
    <property type="entry name" value="DUF2961"/>
    <property type="match status" value="1"/>
</dbReference>
<name>A0A9X3I8C4_9SPHI</name>
<dbReference type="Gene3D" id="2.60.120.1390">
    <property type="match status" value="3"/>
</dbReference>
<gene>
    <name evidence="1" type="ORF">OQZ29_05125</name>
</gene>
<proteinExistence type="predicted"/>
<dbReference type="Proteomes" id="UP001142592">
    <property type="component" value="Unassembled WGS sequence"/>
</dbReference>
<evidence type="ECO:0000313" key="1">
    <source>
        <dbReference type="EMBL" id="MCX3264115.1"/>
    </source>
</evidence>
<comment type="caution">
    <text evidence="1">The sequence shown here is derived from an EMBL/GenBank/DDBJ whole genome shotgun (WGS) entry which is preliminary data.</text>
</comment>